<dbReference type="SUPFAM" id="SSF75304">
    <property type="entry name" value="Amidase signature (AS) enzymes"/>
    <property type="match status" value="1"/>
</dbReference>
<evidence type="ECO:0000256" key="1">
    <source>
        <dbReference type="SAM" id="MobiDB-lite"/>
    </source>
</evidence>
<dbReference type="AlphaFoldDB" id="A0AAE0IQ59"/>
<accession>A0AAE0IQ59</accession>
<dbReference type="GO" id="GO:0003824">
    <property type="term" value="F:catalytic activity"/>
    <property type="evidence" value="ECO:0007669"/>
    <property type="project" value="InterPro"/>
</dbReference>
<reference evidence="3" key="2">
    <citation type="submission" date="2023-06" db="EMBL/GenBank/DDBJ databases">
        <authorList>
            <consortium name="Lawrence Berkeley National Laboratory"/>
            <person name="Haridas S."/>
            <person name="Hensen N."/>
            <person name="Bonometti L."/>
            <person name="Westerberg I."/>
            <person name="Brannstrom I.O."/>
            <person name="Guillou S."/>
            <person name="Cros-Aarteil S."/>
            <person name="Calhoun S."/>
            <person name="Kuo A."/>
            <person name="Mondo S."/>
            <person name="Pangilinan J."/>
            <person name="Riley R."/>
            <person name="Labutti K."/>
            <person name="Andreopoulos B."/>
            <person name="Lipzen A."/>
            <person name="Chen C."/>
            <person name="Yanf M."/>
            <person name="Daum C."/>
            <person name="Ng V."/>
            <person name="Clum A."/>
            <person name="Steindorff A."/>
            <person name="Ohm R."/>
            <person name="Martin F."/>
            <person name="Silar P."/>
            <person name="Natvig D."/>
            <person name="Lalanne C."/>
            <person name="Gautier V."/>
            <person name="Ament-Velasquez S.L."/>
            <person name="Kruys A."/>
            <person name="Hutchinson M.I."/>
            <person name="Powell A.J."/>
            <person name="Barry K."/>
            <person name="Miller A.N."/>
            <person name="Grigoriev I.V."/>
            <person name="Debuchy R."/>
            <person name="Gladieux P."/>
            <person name="Thoren M.H."/>
            <person name="Johannesson H."/>
        </authorList>
    </citation>
    <scope>NUCLEOTIDE SEQUENCE</scope>
    <source>
        <strain evidence="3">CBS 118394</strain>
    </source>
</reference>
<reference evidence="3" key="1">
    <citation type="journal article" date="2023" name="Mol. Phylogenet. Evol.">
        <title>Genome-scale phylogeny and comparative genomics of the fungal order Sordariales.</title>
        <authorList>
            <person name="Hensen N."/>
            <person name="Bonometti L."/>
            <person name="Westerberg I."/>
            <person name="Brannstrom I.O."/>
            <person name="Guillou S."/>
            <person name="Cros-Aarteil S."/>
            <person name="Calhoun S."/>
            <person name="Haridas S."/>
            <person name="Kuo A."/>
            <person name="Mondo S."/>
            <person name="Pangilinan J."/>
            <person name="Riley R."/>
            <person name="LaButti K."/>
            <person name="Andreopoulos B."/>
            <person name="Lipzen A."/>
            <person name="Chen C."/>
            <person name="Yan M."/>
            <person name="Daum C."/>
            <person name="Ng V."/>
            <person name="Clum A."/>
            <person name="Steindorff A."/>
            <person name="Ohm R.A."/>
            <person name="Martin F."/>
            <person name="Silar P."/>
            <person name="Natvig D.O."/>
            <person name="Lalanne C."/>
            <person name="Gautier V."/>
            <person name="Ament-Velasquez S.L."/>
            <person name="Kruys A."/>
            <person name="Hutchinson M.I."/>
            <person name="Powell A.J."/>
            <person name="Barry K."/>
            <person name="Miller A.N."/>
            <person name="Grigoriev I.V."/>
            <person name="Debuchy R."/>
            <person name="Gladieux P."/>
            <person name="Hiltunen Thoren M."/>
            <person name="Johannesson H."/>
        </authorList>
    </citation>
    <scope>NUCLEOTIDE SEQUENCE</scope>
    <source>
        <strain evidence="3">CBS 118394</strain>
    </source>
</reference>
<dbReference type="InterPro" id="IPR036928">
    <property type="entry name" value="AS_sf"/>
</dbReference>
<gene>
    <name evidence="3" type="ORF">B0H66DRAFT_12939</name>
</gene>
<dbReference type="PANTHER" id="PTHR11895:SF67">
    <property type="entry name" value="AMIDASE DOMAIN-CONTAINING PROTEIN"/>
    <property type="match status" value="1"/>
</dbReference>
<dbReference type="InterPro" id="IPR000120">
    <property type="entry name" value="Amidase"/>
</dbReference>
<dbReference type="Pfam" id="PF01425">
    <property type="entry name" value="Amidase"/>
    <property type="match status" value="1"/>
</dbReference>
<dbReference type="InterPro" id="IPR023631">
    <property type="entry name" value="Amidase_dom"/>
</dbReference>
<comment type="caution">
    <text evidence="3">The sequence shown here is derived from an EMBL/GenBank/DDBJ whole genome shotgun (WGS) entry which is preliminary data.</text>
</comment>
<feature type="region of interest" description="Disordered" evidence="1">
    <location>
        <begin position="599"/>
        <end position="624"/>
    </location>
</feature>
<organism evidence="3 4">
    <name type="scientific">Apodospora peruviana</name>
    <dbReference type="NCBI Taxonomy" id="516989"/>
    <lineage>
        <taxon>Eukaryota</taxon>
        <taxon>Fungi</taxon>
        <taxon>Dikarya</taxon>
        <taxon>Ascomycota</taxon>
        <taxon>Pezizomycotina</taxon>
        <taxon>Sordariomycetes</taxon>
        <taxon>Sordariomycetidae</taxon>
        <taxon>Sordariales</taxon>
        <taxon>Lasiosphaeriaceae</taxon>
        <taxon>Apodospora</taxon>
    </lineage>
</organism>
<evidence type="ECO:0000313" key="3">
    <source>
        <dbReference type="EMBL" id="KAK3329080.1"/>
    </source>
</evidence>
<protein>
    <submittedName>
        <fullName evidence="3">Amidase signature domain-containing protein</fullName>
    </submittedName>
</protein>
<dbReference type="PANTHER" id="PTHR11895">
    <property type="entry name" value="TRANSAMIDASE"/>
    <property type="match status" value="1"/>
</dbReference>
<feature type="domain" description="Amidase" evidence="2">
    <location>
        <begin position="153"/>
        <end position="564"/>
    </location>
</feature>
<dbReference type="Proteomes" id="UP001283341">
    <property type="component" value="Unassembled WGS sequence"/>
</dbReference>
<evidence type="ECO:0000313" key="4">
    <source>
        <dbReference type="Proteomes" id="UP001283341"/>
    </source>
</evidence>
<sequence>MAPSQRFANYPGAKEASAAALEYKPEDNKNPALRGIPLVIASTLLSNSSILQRFFWANAKFGEPKLIPDLSDVPWRLMPDVIPLSDGVSTQSMLPFGPELTQPRPADLPCRFYSVADYHALYKSGELTPLQVTEALLPLIRRDVRPESKYAVAWIQTKPDEVLAAAKASTERWAAGKQLGILDGVPFGVKDDVDVEGFISTRGMRVNKSERFFNTPATKTEWPARKMMEAGAIMMGKMNQHEVGMDTTGCNPATGTPTNWYNTSYYPGGSSSGAGSALSGGIVPITVGTDAGGSMRIPPAFCGVFGLKTTHHRTCALNSSMAIAGPMTATVADLTIAYRTMAVTDESHPTTSMFSVSLPPDPSAKKYIGIHREWINRSDPEVRAVFDAAVAHLTSTGYEVVDIQLPYLVQGQLAHGATCLSEAADEARSRAQDPTRWLHLLNYPNRILIATGSQTPAEDYLKYNQIRQVVMQHLAFLFERYPGLLILTPTTPLAGWPIRQGDAKYGFSDGNLTIRNMTYAWLANTTGCPSVTCPAGYVNPKHGEGKLPVGLMAVAQWGAEEQLLAFARDTEKYLEEVYPGGRLRPAQWADVIQIAREKEDAAGASTGSDAVKGGDLENSVIPAS</sequence>
<evidence type="ECO:0000259" key="2">
    <source>
        <dbReference type="Pfam" id="PF01425"/>
    </source>
</evidence>
<name>A0AAE0IQ59_9PEZI</name>
<dbReference type="Gene3D" id="3.90.1300.10">
    <property type="entry name" value="Amidase signature (AS) domain"/>
    <property type="match status" value="1"/>
</dbReference>
<dbReference type="EMBL" id="JAUEDM010000001">
    <property type="protein sequence ID" value="KAK3329080.1"/>
    <property type="molecule type" value="Genomic_DNA"/>
</dbReference>
<keyword evidence="4" id="KW-1185">Reference proteome</keyword>
<proteinExistence type="predicted"/>